<reference evidence="2" key="1">
    <citation type="submission" date="2023-07" db="EMBL/GenBank/DDBJ databases">
        <title>Chromosome-level genome assembly of Artemia franciscana.</title>
        <authorList>
            <person name="Jo E."/>
        </authorList>
    </citation>
    <scope>NUCLEOTIDE SEQUENCE</scope>
    <source>
        <tissue evidence="2">Whole body</tissue>
    </source>
</reference>
<proteinExistence type="predicted"/>
<sequence>MSRMDHVNTSTKKANIALRNLVTNRRFGFSHFSLLNFYKQYILSILEYARPVWHPELSKEQRNDLDNLQKRAARVILGSEFTNYDDSLKILGLERLDARRHKLTMAFGQKLLESNKNRGLLPKPAETGYNTRHQNKLKPRKPLVTDRYRLSFRHNFVSHFNKTIPLKEKKDQKLQALEVHEKGFSQVQVETCVSDSTENFHLMQPLVLDEIEVKIFNKITAAMVITNQDTEPADLPTALSEMPEAAAVTPMVPSLASNPGRKEPKEEKKRWHETSGNIRLMFNPV</sequence>
<organism evidence="2 3">
    <name type="scientific">Artemia franciscana</name>
    <name type="common">Brine shrimp</name>
    <name type="synonym">Artemia sanfranciscana</name>
    <dbReference type="NCBI Taxonomy" id="6661"/>
    <lineage>
        <taxon>Eukaryota</taxon>
        <taxon>Metazoa</taxon>
        <taxon>Ecdysozoa</taxon>
        <taxon>Arthropoda</taxon>
        <taxon>Crustacea</taxon>
        <taxon>Branchiopoda</taxon>
        <taxon>Anostraca</taxon>
        <taxon>Artemiidae</taxon>
        <taxon>Artemia</taxon>
    </lineage>
</organism>
<accession>A0AA88L902</accession>
<evidence type="ECO:0000256" key="1">
    <source>
        <dbReference type="SAM" id="MobiDB-lite"/>
    </source>
</evidence>
<feature type="compositionally biased region" description="Basic and acidic residues" evidence="1">
    <location>
        <begin position="260"/>
        <end position="273"/>
    </location>
</feature>
<dbReference type="Proteomes" id="UP001187531">
    <property type="component" value="Unassembled WGS sequence"/>
</dbReference>
<keyword evidence="3" id="KW-1185">Reference proteome</keyword>
<feature type="region of interest" description="Disordered" evidence="1">
    <location>
        <begin position="251"/>
        <end position="276"/>
    </location>
</feature>
<name>A0AA88L902_ARTSF</name>
<evidence type="ECO:0000313" key="2">
    <source>
        <dbReference type="EMBL" id="KAK2722893.1"/>
    </source>
</evidence>
<dbReference type="EMBL" id="JAVRJZ010000005">
    <property type="protein sequence ID" value="KAK2722893.1"/>
    <property type="molecule type" value="Genomic_DNA"/>
</dbReference>
<comment type="caution">
    <text evidence="2">The sequence shown here is derived from an EMBL/GenBank/DDBJ whole genome shotgun (WGS) entry which is preliminary data.</text>
</comment>
<dbReference type="AlphaFoldDB" id="A0AA88L902"/>
<protein>
    <submittedName>
        <fullName evidence="2">Uncharacterized protein</fullName>
    </submittedName>
</protein>
<gene>
    <name evidence="2" type="ORF">QYM36_003175</name>
</gene>
<evidence type="ECO:0000313" key="3">
    <source>
        <dbReference type="Proteomes" id="UP001187531"/>
    </source>
</evidence>